<evidence type="ECO:0000313" key="4">
    <source>
        <dbReference type="EMBL" id="KOB68700.1"/>
    </source>
</evidence>
<dbReference type="PROSITE" id="PS51462">
    <property type="entry name" value="NUDIX"/>
    <property type="match status" value="1"/>
</dbReference>
<keyword evidence="2 4" id="KW-0378">Hydrolase</keyword>
<dbReference type="SUPFAM" id="SSF55811">
    <property type="entry name" value="Nudix"/>
    <property type="match status" value="1"/>
</dbReference>
<dbReference type="InterPro" id="IPR000086">
    <property type="entry name" value="NUDIX_hydrolase_dom"/>
</dbReference>
<evidence type="ECO:0000259" key="3">
    <source>
        <dbReference type="PROSITE" id="PS51462"/>
    </source>
</evidence>
<organism evidence="4 5">
    <name type="scientific">Operophtera brumata</name>
    <name type="common">Winter moth</name>
    <name type="synonym">Phalaena brumata</name>
    <dbReference type="NCBI Taxonomy" id="104452"/>
    <lineage>
        <taxon>Eukaryota</taxon>
        <taxon>Metazoa</taxon>
        <taxon>Ecdysozoa</taxon>
        <taxon>Arthropoda</taxon>
        <taxon>Hexapoda</taxon>
        <taxon>Insecta</taxon>
        <taxon>Pterygota</taxon>
        <taxon>Neoptera</taxon>
        <taxon>Endopterygota</taxon>
        <taxon>Lepidoptera</taxon>
        <taxon>Glossata</taxon>
        <taxon>Ditrysia</taxon>
        <taxon>Geometroidea</taxon>
        <taxon>Geometridae</taxon>
        <taxon>Larentiinae</taxon>
        <taxon>Operophtera</taxon>
    </lineage>
</organism>
<reference evidence="4 5" key="1">
    <citation type="journal article" date="2015" name="Genome Biol. Evol.">
        <title>The genome of winter moth (Operophtera brumata) provides a genomic perspective on sexual dimorphism and phenology.</title>
        <authorList>
            <person name="Derks M.F."/>
            <person name="Smit S."/>
            <person name="Salis L."/>
            <person name="Schijlen E."/>
            <person name="Bossers A."/>
            <person name="Mateman C."/>
            <person name="Pijl A.S."/>
            <person name="de Ridder D."/>
            <person name="Groenen M.A."/>
            <person name="Visser M.E."/>
            <person name="Megens H.J."/>
        </authorList>
    </citation>
    <scope>NUCLEOTIDE SEQUENCE [LARGE SCALE GENOMIC DNA]</scope>
    <source>
        <strain evidence="4">WM2013NL</strain>
        <tissue evidence="4">Head and thorax</tissue>
    </source>
</reference>
<comment type="caution">
    <text evidence="4">The sequence shown here is derived from an EMBL/GenBank/DDBJ whole genome shotgun (WGS) entry which is preliminary data.</text>
</comment>
<dbReference type="GO" id="GO:0035529">
    <property type="term" value="F:NADH pyrophosphatase activity"/>
    <property type="evidence" value="ECO:0007669"/>
    <property type="project" value="TreeGrafter"/>
</dbReference>
<dbReference type="Gene3D" id="3.40.630.30">
    <property type="match status" value="1"/>
</dbReference>
<dbReference type="Proteomes" id="UP000037510">
    <property type="component" value="Unassembled WGS sequence"/>
</dbReference>
<dbReference type="GO" id="GO:0047631">
    <property type="term" value="F:ADP-ribose diphosphatase activity"/>
    <property type="evidence" value="ECO:0007669"/>
    <property type="project" value="TreeGrafter"/>
</dbReference>
<evidence type="ECO:0000256" key="2">
    <source>
        <dbReference type="ARBA" id="ARBA00022801"/>
    </source>
</evidence>
<dbReference type="STRING" id="104452.A0A0L7KZX7"/>
<name>A0A0L7KZX7_OPEBR</name>
<dbReference type="PANTHER" id="PTHR13994">
    <property type="entry name" value="NUDIX HYDROLASE RELATED"/>
    <property type="match status" value="1"/>
</dbReference>
<dbReference type="InterPro" id="IPR040618">
    <property type="entry name" value="Pre-Nudix"/>
</dbReference>
<evidence type="ECO:0000313" key="5">
    <source>
        <dbReference type="Proteomes" id="UP000037510"/>
    </source>
</evidence>
<comment type="similarity">
    <text evidence="1">Belongs to the Nudix hydrolase family.</text>
</comment>
<dbReference type="FunFam" id="3.40.630.30:FF:000016">
    <property type="entry name" value="nudix hydrolase 2"/>
    <property type="match status" value="1"/>
</dbReference>
<dbReference type="AlphaFoldDB" id="A0A0L7KZX7"/>
<gene>
    <name evidence="4" type="ORF">OBRU01_17955</name>
</gene>
<dbReference type="InterPro" id="IPR015797">
    <property type="entry name" value="NUDIX_hydrolase-like_dom_sf"/>
</dbReference>
<dbReference type="GO" id="GO:0051287">
    <property type="term" value="F:NAD binding"/>
    <property type="evidence" value="ECO:0007669"/>
    <property type="project" value="TreeGrafter"/>
</dbReference>
<keyword evidence="5" id="KW-1185">Reference proteome</keyword>
<dbReference type="Pfam" id="PF18290">
    <property type="entry name" value="Nudix_hydro"/>
    <property type="match status" value="1"/>
</dbReference>
<dbReference type="PANTHER" id="PTHR13994:SF13">
    <property type="entry name" value="FI03680P"/>
    <property type="match status" value="1"/>
</dbReference>
<dbReference type="EMBL" id="JTDY01004024">
    <property type="protein sequence ID" value="KOB68700.1"/>
    <property type="molecule type" value="Genomic_DNA"/>
</dbReference>
<sequence length="226" mass="25799">MEPIIFQGSTDKYNGVTVDSKKEACEIDCFTSRLAESLQKWKNENKRCIWFKVNIKDANWVPFLAKAGFNFHHSRDDFVMMYKWLPEDSSANLPPACHTNLGVGGEDMKDAAIREIKEETGIDAEFESMVTFRHSHNSMFGNSDIYAVVLLKATTDTIDKSETEIAACKWMDVEDFLNHPNVIDFNRFIVEQALDINNRKLKLDLCKGSVTVGNRTRDFTSLVLKD</sequence>
<feature type="domain" description="Nudix hydrolase" evidence="3">
    <location>
        <begin position="61"/>
        <end position="195"/>
    </location>
</feature>
<dbReference type="Pfam" id="PF00293">
    <property type="entry name" value="NUDIX"/>
    <property type="match status" value="1"/>
</dbReference>
<accession>A0A0L7KZX7</accession>
<protein>
    <submittedName>
        <fullName evidence="4">Nudix hydrolase 8</fullName>
    </submittedName>
</protein>
<dbReference type="Gene3D" id="3.90.79.10">
    <property type="entry name" value="Nucleoside Triphosphate Pyrophosphohydrolase"/>
    <property type="match status" value="1"/>
</dbReference>
<evidence type="ECO:0000256" key="1">
    <source>
        <dbReference type="ARBA" id="ARBA00005582"/>
    </source>
</evidence>
<dbReference type="InterPro" id="IPR003293">
    <property type="entry name" value="Nudix_hydrolase6-like"/>
</dbReference>
<proteinExistence type="inferred from homology"/>